<evidence type="ECO:0000256" key="2">
    <source>
        <dbReference type="ARBA" id="ARBA00023315"/>
    </source>
</evidence>
<name>A0A7W6DP09_9RHOB</name>
<keyword evidence="5" id="KW-1185">Reference proteome</keyword>
<dbReference type="Gene3D" id="3.40.630.30">
    <property type="match status" value="1"/>
</dbReference>
<dbReference type="PANTHER" id="PTHR43877:SF2">
    <property type="entry name" value="AMINOALKYLPHOSPHONATE N-ACETYLTRANSFERASE-RELATED"/>
    <property type="match status" value="1"/>
</dbReference>
<reference evidence="4 5" key="1">
    <citation type="submission" date="2020-08" db="EMBL/GenBank/DDBJ databases">
        <title>Genomic Encyclopedia of Type Strains, Phase IV (KMG-IV): sequencing the most valuable type-strain genomes for metagenomic binning, comparative biology and taxonomic classification.</title>
        <authorList>
            <person name="Goeker M."/>
        </authorList>
    </citation>
    <scope>NUCLEOTIDE SEQUENCE [LARGE SCALE GENOMIC DNA]</scope>
    <source>
        <strain evidence="4 5">DSM 102235</strain>
    </source>
</reference>
<sequence length="152" mass="16798">MTDLLIRPARLTDIGVILALLANDTLGQTREVVGETVDAGYIDAFNAIARDENQHLMVAEADGRVVGTFQLSYLPGLSHQGAWRAQIEAVRVATDLRGQGLGRQMMIWAIEAAQARGCRMVQLTSHKTRHDAHRFYESLGFARSHAGFKRVL</sequence>
<evidence type="ECO:0000313" key="4">
    <source>
        <dbReference type="EMBL" id="MBB3984090.1"/>
    </source>
</evidence>
<dbReference type="AlphaFoldDB" id="A0A7W6DP09"/>
<evidence type="ECO:0000313" key="5">
    <source>
        <dbReference type="Proteomes" id="UP000541426"/>
    </source>
</evidence>
<organism evidence="4 5">
    <name type="scientific">Sagittula marina</name>
    <dbReference type="NCBI Taxonomy" id="943940"/>
    <lineage>
        <taxon>Bacteria</taxon>
        <taxon>Pseudomonadati</taxon>
        <taxon>Pseudomonadota</taxon>
        <taxon>Alphaproteobacteria</taxon>
        <taxon>Rhodobacterales</taxon>
        <taxon>Roseobacteraceae</taxon>
        <taxon>Sagittula</taxon>
    </lineage>
</organism>
<evidence type="ECO:0000259" key="3">
    <source>
        <dbReference type="PROSITE" id="PS51186"/>
    </source>
</evidence>
<accession>A0A7W6DP09</accession>
<dbReference type="Proteomes" id="UP000541426">
    <property type="component" value="Unassembled WGS sequence"/>
</dbReference>
<protein>
    <submittedName>
        <fullName evidence="4">GNAT superfamily N-acetyltransferase</fullName>
    </submittedName>
</protein>
<dbReference type="InterPro" id="IPR050832">
    <property type="entry name" value="Bact_Acetyltransf"/>
</dbReference>
<dbReference type="SUPFAM" id="SSF55729">
    <property type="entry name" value="Acyl-CoA N-acyltransferases (Nat)"/>
    <property type="match status" value="1"/>
</dbReference>
<comment type="caution">
    <text evidence="4">The sequence shown here is derived from an EMBL/GenBank/DDBJ whole genome shotgun (WGS) entry which is preliminary data.</text>
</comment>
<keyword evidence="1 4" id="KW-0808">Transferase</keyword>
<dbReference type="RefSeq" id="WP_183962708.1">
    <property type="nucleotide sequence ID" value="NZ_BAABBZ010000012.1"/>
</dbReference>
<proteinExistence type="predicted"/>
<dbReference type="EMBL" id="JACIEJ010000001">
    <property type="protein sequence ID" value="MBB3984090.1"/>
    <property type="molecule type" value="Genomic_DNA"/>
</dbReference>
<dbReference type="InterPro" id="IPR000182">
    <property type="entry name" value="GNAT_dom"/>
</dbReference>
<dbReference type="PROSITE" id="PS51186">
    <property type="entry name" value="GNAT"/>
    <property type="match status" value="1"/>
</dbReference>
<dbReference type="CDD" id="cd04301">
    <property type="entry name" value="NAT_SF"/>
    <property type="match status" value="1"/>
</dbReference>
<gene>
    <name evidence="4" type="ORF">GGQ68_000401</name>
</gene>
<feature type="domain" description="N-acetyltransferase" evidence="3">
    <location>
        <begin position="4"/>
        <end position="152"/>
    </location>
</feature>
<dbReference type="PANTHER" id="PTHR43877">
    <property type="entry name" value="AMINOALKYLPHOSPHONATE N-ACETYLTRANSFERASE-RELATED-RELATED"/>
    <property type="match status" value="1"/>
</dbReference>
<dbReference type="InterPro" id="IPR016181">
    <property type="entry name" value="Acyl_CoA_acyltransferase"/>
</dbReference>
<dbReference type="GO" id="GO:0016747">
    <property type="term" value="F:acyltransferase activity, transferring groups other than amino-acyl groups"/>
    <property type="evidence" value="ECO:0007669"/>
    <property type="project" value="InterPro"/>
</dbReference>
<evidence type="ECO:0000256" key="1">
    <source>
        <dbReference type="ARBA" id="ARBA00022679"/>
    </source>
</evidence>
<keyword evidence="2" id="KW-0012">Acyltransferase</keyword>
<dbReference type="Pfam" id="PF00583">
    <property type="entry name" value="Acetyltransf_1"/>
    <property type="match status" value="1"/>
</dbReference>